<dbReference type="Proteomes" id="UP000266778">
    <property type="component" value="Chromosome"/>
</dbReference>
<dbReference type="GO" id="GO:0005886">
    <property type="term" value="C:plasma membrane"/>
    <property type="evidence" value="ECO:0007669"/>
    <property type="project" value="UniProtKB-SubCell"/>
</dbReference>
<dbReference type="EMBL" id="CP110176">
    <property type="protein sequence ID" value="UZC87066.1"/>
    <property type="molecule type" value="Genomic_DNA"/>
</dbReference>
<evidence type="ECO:0000313" key="12">
    <source>
        <dbReference type="EMBL" id="UZC87066.1"/>
    </source>
</evidence>
<dbReference type="Pfam" id="PF00528">
    <property type="entry name" value="BPD_transp_1"/>
    <property type="match status" value="1"/>
</dbReference>
<dbReference type="EMBL" id="BPOP01000005">
    <property type="protein sequence ID" value="GJB90808.1"/>
    <property type="molecule type" value="Genomic_DNA"/>
</dbReference>
<dbReference type="GeneID" id="48822077"/>
<reference evidence="11 15" key="3">
    <citation type="submission" date="2021-07" db="EMBL/GenBank/DDBJ databases">
        <title>Draft genome sequence of carbapenem-resistant Aeromonas spp. in Japan.</title>
        <authorList>
            <person name="Maehana S."/>
            <person name="Suzuki M."/>
            <person name="Kitasato H."/>
        </authorList>
    </citation>
    <scope>NUCLEOTIDE SEQUENCE [LARGE SCALE GENOMIC DNA]</scope>
    <source>
        <strain evidence="11 15">KAM382</strain>
    </source>
</reference>
<dbReference type="InterPro" id="IPR035906">
    <property type="entry name" value="MetI-like_sf"/>
</dbReference>
<keyword evidence="3" id="KW-1003">Cell membrane</keyword>
<dbReference type="EMBL" id="CP120942">
    <property type="protein sequence ID" value="WFF96390.1"/>
    <property type="molecule type" value="Genomic_DNA"/>
</dbReference>
<dbReference type="RefSeq" id="WP_010675089.1">
    <property type="nucleotide sequence ID" value="NZ_AP019195.1"/>
</dbReference>
<dbReference type="EMBL" id="CP025706">
    <property type="protein sequence ID" value="AXB06438.1"/>
    <property type="molecule type" value="Genomic_DNA"/>
</dbReference>
<name>A0A125Y3H6_AERCA</name>
<dbReference type="Gene3D" id="1.10.3720.10">
    <property type="entry name" value="MetI-like"/>
    <property type="match status" value="1"/>
</dbReference>
<dbReference type="PANTHER" id="PTHR43386:SF1">
    <property type="entry name" value="D,D-DIPEPTIDE TRANSPORT SYSTEM PERMEASE PROTEIN DDPC-RELATED"/>
    <property type="match status" value="1"/>
</dbReference>
<evidence type="ECO:0000256" key="6">
    <source>
        <dbReference type="ARBA" id="ARBA00023136"/>
    </source>
</evidence>
<reference evidence="12" key="5">
    <citation type="submission" date="2023-04" db="EMBL/GenBank/DDBJ databases">
        <title>Whole Genome Sequence of Multi-drug resistant Aeromonas caviae as a gut pathogen in newborn.</title>
        <authorList>
            <person name="Jadhav S.V."/>
            <person name="Saroj S.D."/>
            <person name="Saha U.B."/>
            <person name="Sen S."/>
            <person name="Kher A."/>
        </authorList>
    </citation>
    <scope>NUCLEOTIDE SEQUENCE</scope>
    <source>
        <strain evidence="12">SVJ23</strain>
    </source>
</reference>
<dbReference type="GO" id="GO:0071916">
    <property type="term" value="F:dipeptide transmembrane transporter activity"/>
    <property type="evidence" value="ECO:0007669"/>
    <property type="project" value="TreeGrafter"/>
</dbReference>
<keyword evidence="5 7" id="KW-1133">Transmembrane helix</keyword>
<dbReference type="Proteomes" id="UP001218423">
    <property type="component" value="Chromosome"/>
</dbReference>
<dbReference type="InterPro" id="IPR050366">
    <property type="entry name" value="BP-dependent_transpt_permease"/>
</dbReference>
<dbReference type="CDD" id="cd06261">
    <property type="entry name" value="TM_PBP2"/>
    <property type="match status" value="1"/>
</dbReference>
<organism evidence="11 15">
    <name type="scientific">Aeromonas caviae</name>
    <name type="common">Aeromonas punctata</name>
    <dbReference type="NCBI Taxonomy" id="648"/>
    <lineage>
        <taxon>Bacteria</taxon>
        <taxon>Pseudomonadati</taxon>
        <taxon>Pseudomonadota</taxon>
        <taxon>Gammaproteobacteria</taxon>
        <taxon>Aeromonadales</taxon>
        <taxon>Aeromonadaceae</taxon>
        <taxon>Aeromonas</taxon>
    </lineage>
</organism>
<evidence type="ECO:0000256" key="7">
    <source>
        <dbReference type="RuleBase" id="RU363032"/>
    </source>
</evidence>
<reference evidence="10 14" key="2">
    <citation type="submission" date="2019-12" db="EMBL/GenBank/DDBJ databases">
        <title>complete genome sequences of Aeromonas caviae str. WP2-W18-ESBL-01 isolated from wastewater treatment plant effluent.</title>
        <authorList>
            <person name="Sekizuka T."/>
            <person name="Itokawa K."/>
            <person name="Yatsu K."/>
            <person name="Inamine Y."/>
            <person name="Kuroda M."/>
        </authorList>
    </citation>
    <scope>NUCLEOTIDE SEQUENCE [LARGE SCALE GENOMIC DNA]</scope>
    <source>
        <strain evidence="10 14">WP2-W18-ESBL-01</strain>
    </source>
</reference>
<evidence type="ECO:0000313" key="14">
    <source>
        <dbReference type="Proteomes" id="UP000515756"/>
    </source>
</evidence>
<accession>A0A125Y3H6</accession>
<gene>
    <name evidence="9" type="ORF">C1C91_16875</name>
    <name evidence="11" type="ORF">KAM382_08690</name>
    <name evidence="12" type="ORF">OJY61_03695</name>
    <name evidence="13" type="ORF">P5S46_11970</name>
    <name evidence="10" type="ORF">WP2W18E01_18460</name>
</gene>
<evidence type="ECO:0000256" key="2">
    <source>
        <dbReference type="ARBA" id="ARBA00022448"/>
    </source>
</evidence>
<keyword evidence="2 7" id="KW-0813">Transport</keyword>
<evidence type="ECO:0000259" key="8">
    <source>
        <dbReference type="PROSITE" id="PS50928"/>
    </source>
</evidence>
<evidence type="ECO:0000256" key="3">
    <source>
        <dbReference type="ARBA" id="ARBA00022475"/>
    </source>
</evidence>
<reference evidence="13" key="4">
    <citation type="submission" date="2023-03" db="EMBL/GenBank/DDBJ databases">
        <title>Aeromonas caviae strain AC1520.</title>
        <authorList>
            <person name="Xie T."/>
            <person name="Zhang Q."/>
            <person name="Deng J."/>
            <person name="Li X."/>
        </authorList>
    </citation>
    <scope>NUCLEOTIDE SEQUENCE</scope>
    <source>
        <strain evidence="13">AC1520</strain>
    </source>
</reference>
<feature type="domain" description="ABC transmembrane type-1" evidence="8">
    <location>
        <begin position="64"/>
        <end position="253"/>
    </location>
</feature>
<evidence type="ECO:0000256" key="4">
    <source>
        <dbReference type="ARBA" id="ARBA00022692"/>
    </source>
</evidence>
<keyword evidence="4 7" id="KW-0812">Transmembrane</keyword>
<dbReference type="EMBL" id="AP021927">
    <property type="protein sequence ID" value="BBQ30264.1"/>
    <property type="molecule type" value="Genomic_DNA"/>
</dbReference>
<protein>
    <submittedName>
        <fullName evidence="11">ABC transporter permease</fullName>
    </submittedName>
</protein>
<evidence type="ECO:0000256" key="1">
    <source>
        <dbReference type="ARBA" id="ARBA00004651"/>
    </source>
</evidence>
<evidence type="ECO:0000313" key="10">
    <source>
        <dbReference type="EMBL" id="BBQ30264.1"/>
    </source>
</evidence>
<dbReference type="OrthoDB" id="9783218at2"/>
<dbReference type="InterPro" id="IPR000515">
    <property type="entry name" value="MetI-like"/>
</dbReference>
<reference evidence="9" key="1">
    <citation type="journal article" date="2019" name="J Environ">
        <title>Genetic characterization and potential molecular dissemination mechanism of tet (31) gene in Aeromonas caviae from an oxytetracycline wastewater treatment system.</title>
        <authorList>
            <person name="Shi Y."/>
            <person name="Tian Z."/>
            <person name="Leclercq S.O."/>
            <person name="Zhang H."/>
            <person name="Yang M."/>
            <person name="Zhang Y."/>
        </authorList>
    </citation>
    <scope>NUCLEOTIDE SEQUENCE</scope>
    <source>
        <strain evidence="9">T25-39</strain>
    </source>
</reference>
<dbReference type="PROSITE" id="PS50928">
    <property type="entry name" value="ABC_TM1"/>
    <property type="match status" value="1"/>
</dbReference>
<evidence type="ECO:0000313" key="9">
    <source>
        <dbReference type="EMBL" id="AXB06438.1"/>
    </source>
</evidence>
<dbReference type="KEGG" id="acav:VI35_12505"/>
<feature type="transmembrane region" description="Helical" evidence="7">
    <location>
        <begin position="185"/>
        <end position="211"/>
    </location>
</feature>
<dbReference type="Proteomes" id="UP000515756">
    <property type="component" value="Chromosome"/>
</dbReference>
<proteinExistence type="inferred from homology"/>
<evidence type="ECO:0000313" key="15">
    <source>
        <dbReference type="Proteomes" id="UP000737420"/>
    </source>
</evidence>
<evidence type="ECO:0000313" key="13">
    <source>
        <dbReference type="EMBL" id="WFF96390.1"/>
    </source>
</evidence>
<evidence type="ECO:0000313" key="11">
    <source>
        <dbReference type="EMBL" id="GJB90808.1"/>
    </source>
</evidence>
<feature type="transmembrane region" description="Helical" evidence="7">
    <location>
        <begin position="231"/>
        <end position="252"/>
    </location>
</feature>
<dbReference type="SUPFAM" id="SSF161098">
    <property type="entry name" value="MetI-like"/>
    <property type="match status" value="1"/>
</dbReference>
<sequence length="268" mass="28621">MSLSVKTGLGLLLLVVLFALLGPVLWPDPAAQDLAQFLADPSWQEPLGRDQMGRSLMARLAAATRLSLLLGLLCVITAALLGSLLGWLSAWRGGWVDGLLRSLADGVLALPGLLLVLLFSAMAQGGFAILYLGLAMAQWVEYYRVVRARSRGLLASPQVEASRLLGFGHAHVVRRHLWPELAPQLLTMMAFGLAGAILTLSTLGFVGVGIQPPTPELGLMMTEALPHYQEAPRLLLAPILVMGLMLLALVLLHQTRGLDMPSSQGATS</sequence>
<comment type="subcellular location">
    <subcellularLocation>
        <location evidence="1 7">Cell membrane</location>
        <topology evidence="1 7">Multi-pass membrane protein</topology>
    </subcellularLocation>
</comment>
<evidence type="ECO:0000256" key="5">
    <source>
        <dbReference type="ARBA" id="ARBA00022989"/>
    </source>
</evidence>
<dbReference type="Proteomes" id="UP001163285">
    <property type="component" value="Chromosome"/>
</dbReference>
<dbReference type="Proteomes" id="UP000737420">
    <property type="component" value="Unassembled WGS sequence"/>
</dbReference>
<keyword evidence="6 7" id="KW-0472">Membrane</keyword>
<feature type="transmembrane region" description="Helical" evidence="7">
    <location>
        <begin position="66"/>
        <end position="91"/>
    </location>
</feature>
<dbReference type="PANTHER" id="PTHR43386">
    <property type="entry name" value="OLIGOPEPTIDE TRANSPORT SYSTEM PERMEASE PROTEIN APPC"/>
    <property type="match status" value="1"/>
</dbReference>
<comment type="similarity">
    <text evidence="7">Belongs to the binding-protein-dependent transport system permease family.</text>
</comment>
<dbReference type="AlphaFoldDB" id="A0A125Y3H6"/>